<evidence type="ECO:0000256" key="1">
    <source>
        <dbReference type="ARBA" id="ARBA00004651"/>
    </source>
</evidence>
<evidence type="ECO:0000256" key="2">
    <source>
        <dbReference type="ARBA" id="ARBA00022475"/>
    </source>
</evidence>
<evidence type="ECO:0000313" key="8">
    <source>
        <dbReference type="EMBL" id="AGL62050.1"/>
    </source>
</evidence>
<evidence type="ECO:0000256" key="4">
    <source>
        <dbReference type="ARBA" id="ARBA00022989"/>
    </source>
</evidence>
<sequence length="481" mass="52086">MFQRLRDTVHPTWHLTAACVGMVVGATTAFWWPHASDWYWYVAGMGVLALCMWKHRRYFVIIAFGAGAMIGLWRGSVDRAVVETYTALFGQHIKVSGVIAEDVELNHFGQTNIHLSELGTGNTALVGHVWVTTKGNVTLQRGDLITVDGKLTPGFGSFAASLNDARLDTVSRRSGGDPFLVVRDTVATNIRETISEPAASLGSGYLLGQKNSLPSDLAEALKIAGLTHIVVASGYNLTILVRLGRRLFEKISKYLAGMTGVALVLGFAGIAGLSPSMMRAGIVSLLALWAWYVGRTFHPFTLLVIAAAITVMIDPSYAWGNIGWELSFAAFGGVMLVAPLLQAYFFGTKRPGTIRQIVGESVAAQLMTAPIIGVLFGQFSVVAPLSNLLILPFVPLAMLLTAVAGIGAWVPGIGSFVGYPAQALLDTMIWFIHYFAALPWAQVSGVISWWLVGVWYTVIAVGCWYMQRRTGYQLRKASVVE</sequence>
<keyword evidence="2" id="KW-1003">Cell membrane</keyword>
<keyword evidence="9" id="KW-1185">Reference proteome</keyword>
<dbReference type="Proteomes" id="UP000013893">
    <property type="component" value="Chromosome"/>
</dbReference>
<evidence type="ECO:0000259" key="7">
    <source>
        <dbReference type="Pfam" id="PF03772"/>
    </source>
</evidence>
<feature type="transmembrane region" description="Helical" evidence="6">
    <location>
        <begin position="447"/>
        <end position="466"/>
    </location>
</feature>
<dbReference type="STRING" id="1332188.L336_0342"/>
<dbReference type="AlphaFoldDB" id="R4PV33"/>
<accession>R4PV33</accession>
<feature type="transmembrane region" description="Helical" evidence="6">
    <location>
        <begin position="357"/>
        <end position="377"/>
    </location>
</feature>
<feature type="transmembrane region" description="Helical" evidence="6">
    <location>
        <begin position="389"/>
        <end position="411"/>
    </location>
</feature>
<keyword evidence="3 6" id="KW-0812">Transmembrane</keyword>
<dbReference type="GO" id="GO:0005886">
    <property type="term" value="C:plasma membrane"/>
    <property type="evidence" value="ECO:0007669"/>
    <property type="project" value="UniProtKB-SubCell"/>
</dbReference>
<feature type="transmembrane region" description="Helical" evidence="6">
    <location>
        <begin position="58"/>
        <end position="76"/>
    </location>
</feature>
<dbReference type="RefSeq" id="WP_015641500.1">
    <property type="nucleotide sequence ID" value="NC_021219.1"/>
</dbReference>
<dbReference type="KEGG" id="saal:L336_0342"/>
<protein>
    <recommendedName>
        <fullName evidence="7">ComEC/Rec2-related protein domain-containing protein</fullName>
    </recommendedName>
</protein>
<dbReference type="PANTHER" id="PTHR30619">
    <property type="entry name" value="DNA INTERNALIZATION/COMPETENCE PROTEIN COMEC/REC2"/>
    <property type="match status" value="1"/>
</dbReference>
<keyword evidence="4 6" id="KW-1133">Transmembrane helix</keyword>
<name>R4PV33_9BACT</name>
<feature type="transmembrane region" description="Helical" evidence="6">
    <location>
        <begin position="12"/>
        <end position="32"/>
    </location>
</feature>
<feature type="transmembrane region" description="Helical" evidence="6">
    <location>
        <begin position="300"/>
        <end position="320"/>
    </location>
</feature>
<proteinExistence type="predicted"/>
<evidence type="ECO:0000256" key="6">
    <source>
        <dbReference type="SAM" id="Phobius"/>
    </source>
</evidence>
<keyword evidence="5 6" id="KW-0472">Membrane</keyword>
<dbReference type="PROSITE" id="PS51257">
    <property type="entry name" value="PROKAR_LIPOPROTEIN"/>
    <property type="match status" value="1"/>
</dbReference>
<reference evidence="8 9" key="1">
    <citation type="journal article" date="2013" name="Nat. Biotechnol.">
        <title>Genome sequences of rare, uncultured bacteria obtained by differential coverage binning of multiple metagenomes.</title>
        <authorList>
            <person name="Albertsen M."/>
            <person name="Hugenholtz P."/>
            <person name="Skarshewski A."/>
            <person name="Nielsen K.L."/>
            <person name="Tyson G.W."/>
            <person name="Nielsen P.H."/>
        </authorList>
    </citation>
    <scope>NUCLEOTIDE SEQUENCE [LARGE SCALE GENOMIC DNA]</scope>
    <source>
        <strain evidence="8">TM71</strain>
    </source>
</reference>
<evidence type="ECO:0000256" key="3">
    <source>
        <dbReference type="ARBA" id="ARBA00022692"/>
    </source>
</evidence>
<dbReference type="PANTHER" id="PTHR30619:SF7">
    <property type="entry name" value="BETA-LACTAMASE DOMAIN PROTEIN"/>
    <property type="match status" value="1"/>
</dbReference>
<dbReference type="OrthoDB" id="9761531at2"/>
<evidence type="ECO:0000313" key="9">
    <source>
        <dbReference type="Proteomes" id="UP000013893"/>
    </source>
</evidence>
<gene>
    <name evidence="8" type="ORF">L336_0342</name>
</gene>
<feature type="transmembrane region" description="Helical" evidence="6">
    <location>
        <begin position="253"/>
        <end position="271"/>
    </location>
</feature>
<dbReference type="InterPro" id="IPR004477">
    <property type="entry name" value="ComEC_N"/>
</dbReference>
<feature type="transmembrane region" description="Helical" evidence="6">
    <location>
        <begin position="277"/>
        <end position="293"/>
    </location>
</feature>
<dbReference type="HOGENOM" id="CLU_564623_0_0_0"/>
<feature type="domain" description="ComEC/Rec2-related protein" evidence="7">
    <location>
        <begin position="206"/>
        <end position="468"/>
    </location>
</feature>
<evidence type="ECO:0000256" key="5">
    <source>
        <dbReference type="ARBA" id="ARBA00023136"/>
    </source>
</evidence>
<dbReference type="EMBL" id="CP005957">
    <property type="protein sequence ID" value="AGL62050.1"/>
    <property type="molecule type" value="Genomic_DNA"/>
</dbReference>
<dbReference type="Pfam" id="PF03772">
    <property type="entry name" value="Competence"/>
    <property type="match status" value="1"/>
</dbReference>
<feature type="transmembrane region" description="Helical" evidence="6">
    <location>
        <begin position="326"/>
        <end position="345"/>
    </location>
</feature>
<feature type="transmembrane region" description="Helical" evidence="6">
    <location>
        <begin position="423"/>
        <end position="441"/>
    </location>
</feature>
<comment type="subcellular location">
    <subcellularLocation>
        <location evidence="1">Cell membrane</location>
        <topology evidence="1">Multi-pass membrane protein</topology>
    </subcellularLocation>
</comment>
<dbReference type="NCBIfam" id="TIGR00360">
    <property type="entry name" value="ComEC_N-term"/>
    <property type="match status" value="1"/>
</dbReference>
<organism evidence="8 9">
    <name type="scientific">Candidatus Saccharimonas aalborgensis</name>
    <dbReference type="NCBI Taxonomy" id="1332188"/>
    <lineage>
        <taxon>Bacteria</taxon>
        <taxon>Candidatus Saccharimonadota</taxon>
        <taxon>Candidatus Saccharimonadia</taxon>
        <taxon>Candidatus Saccharimonadales</taxon>
        <taxon>Candidatus Saccharimonadaceae</taxon>
        <taxon>Candidatus Saccharimonas</taxon>
    </lineage>
</organism>
<dbReference type="InterPro" id="IPR052159">
    <property type="entry name" value="Competence_DNA_uptake"/>
</dbReference>